<dbReference type="InterPro" id="IPR011712">
    <property type="entry name" value="Sig_transdc_His_kin_sub3_dim/P"/>
</dbReference>
<feature type="transmembrane region" description="Helical" evidence="14">
    <location>
        <begin position="207"/>
        <end position="231"/>
    </location>
</feature>
<keyword evidence="9" id="KW-0418">Kinase</keyword>
<dbReference type="Pfam" id="PF17200">
    <property type="entry name" value="sCache_2"/>
    <property type="match status" value="1"/>
</dbReference>
<keyword evidence="7 14" id="KW-0812">Transmembrane</keyword>
<dbReference type="RefSeq" id="WP_322467698.1">
    <property type="nucleotide sequence ID" value="NZ_JAXOJX010000059.1"/>
</dbReference>
<evidence type="ECO:0000256" key="1">
    <source>
        <dbReference type="ARBA" id="ARBA00000085"/>
    </source>
</evidence>
<dbReference type="InterPro" id="IPR036890">
    <property type="entry name" value="HATPase_C_sf"/>
</dbReference>
<dbReference type="Proteomes" id="UP001293718">
    <property type="component" value="Unassembled WGS sequence"/>
</dbReference>
<dbReference type="Gene3D" id="3.30.565.10">
    <property type="entry name" value="Histidine kinase-like ATPase, C-terminal domain"/>
    <property type="match status" value="1"/>
</dbReference>
<evidence type="ECO:0000256" key="11">
    <source>
        <dbReference type="ARBA" id="ARBA00022989"/>
    </source>
</evidence>
<evidence type="ECO:0000256" key="2">
    <source>
        <dbReference type="ARBA" id="ARBA00004651"/>
    </source>
</evidence>
<dbReference type="Gene3D" id="1.20.5.1930">
    <property type="match status" value="1"/>
</dbReference>
<dbReference type="CDD" id="cd16917">
    <property type="entry name" value="HATPase_UhpB-NarQ-NarX-like"/>
    <property type="match status" value="1"/>
</dbReference>
<dbReference type="SMART" id="SM00387">
    <property type="entry name" value="HATPase_c"/>
    <property type="match status" value="1"/>
</dbReference>
<dbReference type="PANTHER" id="PTHR24421">
    <property type="entry name" value="NITRATE/NITRITE SENSOR PROTEIN NARX-RELATED"/>
    <property type="match status" value="1"/>
</dbReference>
<reference evidence="16 17" key="1">
    <citation type="submission" date="2023-11" db="EMBL/GenBank/DDBJ databases">
        <title>Draft genome of Azohydromonas lata strain H1 (DSM1123), a polyhydroxyalkanoate producer.</title>
        <authorList>
            <person name="Traversa D."/>
            <person name="D'Addabbo P."/>
            <person name="Pazzani C."/>
            <person name="Manzari C."/>
            <person name="Chiara M."/>
            <person name="Scrascia M."/>
        </authorList>
    </citation>
    <scope>NUCLEOTIDE SEQUENCE [LARGE SCALE GENOMIC DNA]</scope>
    <source>
        <strain evidence="16 17">H1</strain>
    </source>
</reference>
<keyword evidence="8" id="KW-0547">Nucleotide-binding</keyword>
<dbReference type="SMART" id="SM01049">
    <property type="entry name" value="Cache_2"/>
    <property type="match status" value="1"/>
</dbReference>
<evidence type="ECO:0000313" key="16">
    <source>
        <dbReference type="EMBL" id="MDZ5460141.1"/>
    </source>
</evidence>
<dbReference type="Pfam" id="PF07730">
    <property type="entry name" value="HisKA_3"/>
    <property type="match status" value="1"/>
</dbReference>
<protein>
    <recommendedName>
        <fullName evidence="3">histidine kinase</fullName>
        <ecNumber evidence="3">2.7.13.3</ecNumber>
    </recommendedName>
</protein>
<dbReference type="EC" id="2.7.13.3" evidence="3"/>
<keyword evidence="10" id="KW-0067">ATP-binding</keyword>
<evidence type="ECO:0000256" key="7">
    <source>
        <dbReference type="ARBA" id="ARBA00022692"/>
    </source>
</evidence>
<keyword evidence="4" id="KW-1003">Cell membrane</keyword>
<dbReference type="SUPFAM" id="SSF55874">
    <property type="entry name" value="ATPase domain of HSP90 chaperone/DNA topoisomerase II/histidine kinase"/>
    <property type="match status" value="1"/>
</dbReference>
<evidence type="ECO:0000256" key="4">
    <source>
        <dbReference type="ARBA" id="ARBA00022475"/>
    </source>
</evidence>
<dbReference type="InterPro" id="IPR005467">
    <property type="entry name" value="His_kinase_dom"/>
</dbReference>
<evidence type="ECO:0000256" key="6">
    <source>
        <dbReference type="ARBA" id="ARBA00022679"/>
    </source>
</evidence>
<keyword evidence="6" id="KW-0808">Transferase</keyword>
<dbReference type="Pfam" id="PF02518">
    <property type="entry name" value="HATPase_c"/>
    <property type="match status" value="1"/>
</dbReference>
<keyword evidence="12" id="KW-0902">Two-component regulatory system</keyword>
<dbReference type="PANTHER" id="PTHR24421:SF10">
    <property type="entry name" value="NITRATE_NITRITE SENSOR PROTEIN NARQ"/>
    <property type="match status" value="1"/>
</dbReference>
<dbReference type="Gene3D" id="3.30.450.20">
    <property type="entry name" value="PAS domain"/>
    <property type="match status" value="1"/>
</dbReference>
<proteinExistence type="predicted"/>
<dbReference type="CDD" id="cd18774">
    <property type="entry name" value="PDC2_HK_sensor"/>
    <property type="match status" value="1"/>
</dbReference>
<evidence type="ECO:0000256" key="14">
    <source>
        <dbReference type="SAM" id="Phobius"/>
    </source>
</evidence>
<comment type="caution">
    <text evidence="16">The sequence shown here is derived from an EMBL/GenBank/DDBJ whole genome shotgun (WGS) entry which is preliminary data.</text>
</comment>
<dbReference type="InterPro" id="IPR050482">
    <property type="entry name" value="Sensor_HK_TwoCompSys"/>
</dbReference>
<evidence type="ECO:0000256" key="9">
    <source>
        <dbReference type="ARBA" id="ARBA00022777"/>
    </source>
</evidence>
<gene>
    <name evidence="16" type="ORF">SM757_26535</name>
</gene>
<dbReference type="InterPro" id="IPR033480">
    <property type="entry name" value="sCache_2"/>
</dbReference>
<evidence type="ECO:0000259" key="15">
    <source>
        <dbReference type="PROSITE" id="PS50109"/>
    </source>
</evidence>
<evidence type="ECO:0000256" key="13">
    <source>
        <dbReference type="ARBA" id="ARBA00023136"/>
    </source>
</evidence>
<dbReference type="PROSITE" id="PS50109">
    <property type="entry name" value="HIS_KIN"/>
    <property type="match status" value="1"/>
</dbReference>
<feature type="domain" description="Histidine kinase" evidence="15">
    <location>
        <begin position="257"/>
        <end position="450"/>
    </location>
</feature>
<comment type="subcellular location">
    <subcellularLocation>
        <location evidence="2">Cell membrane</location>
        <topology evidence="2">Multi-pass membrane protein</topology>
    </subcellularLocation>
</comment>
<organism evidence="16 17">
    <name type="scientific">Azohydromonas lata</name>
    <dbReference type="NCBI Taxonomy" id="45677"/>
    <lineage>
        <taxon>Bacteria</taxon>
        <taxon>Pseudomonadati</taxon>
        <taxon>Pseudomonadota</taxon>
        <taxon>Betaproteobacteria</taxon>
        <taxon>Burkholderiales</taxon>
        <taxon>Sphaerotilaceae</taxon>
        <taxon>Azohydromonas</taxon>
    </lineage>
</organism>
<name>A0ABU5IMP2_9BURK</name>
<keyword evidence="11 14" id="KW-1133">Transmembrane helix</keyword>
<keyword evidence="5" id="KW-0597">Phosphoprotein</keyword>
<comment type="catalytic activity">
    <reaction evidence="1">
        <text>ATP + protein L-histidine = ADP + protein N-phospho-L-histidine.</text>
        <dbReference type="EC" id="2.7.13.3"/>
    </reaction>
</comment>
<evidence type="ECO:0000256" key="8">
    <source>
        <dbReference type="ARBA" id="ARBA00022741"/>
    </source>
</evidence>
<dbReference type="PIRSF" id="PIRSF037314">
    <property type="entry name" value="STHK_MctS"/>
    <property type="match status" value="1"/>
</dbReference>
<evidence type="ECO:0000256" key="5">
    <source>
        <dbReference type="ARBA" id="ARBA00022553"/>
    </source>
</evidence>
<keyword evidence="13 14" id="KW-0472">Membrane</keyword>
<dbReference type="EMBL" id="JAXOJX010000059">
    <property type="protein sequence ID" value="MDZ5460141.1"/>
    <property type="molecule type" value="Genomic_DNA"/>
</dbReference>
<evidence type="ECO:0000313" key="17">
    <source>
        <dbReference type="Proteomes" id="UP001293718"/>
    </source>
</evidence>
<dbReference type="InterPro" id="IPR017171">
    <property type="entry name" value="Sig_transdc_His_kinase_MctS"/>
</dbReference>
<evidence type="ECO:0000256" key="12">
    <source>
        <dbReference type="ARBA" id="ARBA00023012"/>
    </source>
</evidence>
<evidence type="ECO:0000256" key="10">
    <source>
        <dbReference type="ARBA" id="ARBA00022840"/>
    </source>
</evidence>
<keyword evidence="17" id="KW-1185">Reference proteome</keyword>
<dbReference type="InterPro" id="IPR003594">
    <property type="entry name" value="HATPase_dom"/>
</dbReference>
<accession>A0ABU5IMP2</accession>
<sequence>MKLRLKILLLALLPLVAALCLIAWAVVHQEKELLARERAAVQRAYMDARRDELRHYVELAMSNVRPLYERSAQQDEASRRAAAVQALSQLAQLDYGADGYFFVYNLEGRVLMHSRQPELIGRNLWELRDPNGSPTIQRLIAQAKAGGGYVEYLWRQPSSERMAPKLGYVVALPQWNWMLGTGLYLDGIQAALGQLEQESRSNVARTLWLMGGIALVALLLISASGLALNLSEQRAAEHKLRALAHQVVRLQEDERAHLARELHDGLSQHLVAIKLLVESAQRDGRAEVLRQAAQRLGDSLNEVRRISHRLRPALLDTLGLPAALAHLAQEFAESGAVQAGATVQGSPKPLPEVVNTVLFRVAQEALTNVAKHAQAQHLALALEFPEAGGVAMRVLDDGRGFDAEAAQDASGPGIGLRNMRERLVSIGGLLEVQSRPGHGTQIEAVIAAAQLARLARDNPAP</sequence>
<evidence type="ECO:0000256" key="3">
    <source>
        <dbReference type="ARBA" id="ARBA00012438"/>
    </source>
</evidence>